<keyword evidence="5 6" id="KW-0949">S-adenosyl-L-methionine</keyword>
<organism evidence="10 11">
    <name type="scientific">Artemia franciscana</name>
    <name type="common">Brine shrimp</name>
    <name type="synonym">Artemia sanfranciscana</name>
    <dbReference type="NCBI Taxonomy" id="6661"/>
    <lineage>
        <taxon>Eukaryota</taxon>
        <taxon>Metazoa</taxon>
        <taxon>Ecdysozoa</taxon>
        <taxon>Arthropoda</taxon>
        <taxon>Crustacea</taxon>
        <taxon>Branchiopoda</taxon>
        <taxon>Anostraca</taxon>
        <taxon>Artemiidae</taxon>
        <taxon>Artemia</taxon>
    </lineage>
</organism>
<feature type="region of interest" description="Disordered" evidence="7">
    <location>
        <begin position="45"/>
        <end position="66"/>
    </location>
</feature>
<keyword evidence="4 6" id="KW-0808">Transferase</keyword>
<comment type="function">
    <text evidence="6">Aminocarboxypropyltransferase that catalyzes the aminocarboxypropyl transfer on pseudouridine in 18S rRNA. It constitutes the last step in biosynthesis of the hypermodified N1-methyl-N3-(3-amino-3-carboxypropyl) pseudouridine (m1acp3-Psi).</text>
</comment>
<keyword evidence="3 6" id="KW-0698">rRNA processing</keyword>
<feature type="binding site" evidence="6">
    <location>
        <position position="138"/>
    </location>
    <ligand>
        <name>S-adenosyl-L-methionine</name>
        <dbReference type="ChEBI" id="CHEBI:59789"/>
    </ligand>
</feature>
<dbReference type="GO" id="GO:1904047">
    <property type="term" value="F:S-adenosyl-L-methionine binding"/>
    <property type="evidence" value="ECO:0007669"/>
    <property type="project" value="UniProtKB-UniRule"/>
</dbReference>
<keyword evidence="1" id="KW-0963">Cytoplasm</keyword>
<dbReference type="InterPro" id="IPR022968">
    <property type="entry name" value="Tsr3-like"/>
</dbReference>
<evidence type="ECO:0000256" key="7">
    <source>
        <dbReference type="SAM" id="MobiDB-lite"/>
    </source>
</evidence>
<evidence type="ECO:0000256" key="5">
    <source>
        <dbReference type="ARBA" id="ARBA00022691"/>
    </source>
</evidence>
<dbReference type="PANTHER" id="PTHR20426">
    <property type="entry name" value="RIBOSOME BIOGENESIS PROTEIN TSR3 HOMOLOG"/>
    <property type="match status" value="1"/>
</dbReference>
<evidence type="ECO:0000256" key="4">
    <source>
        <dbReference type="ARBA" id="ARBA00022679"/>
    </source>
</evidence>
<feature type="binding site" evidence="6">
    <location>
        <position position="90"/>
    </location>
    <ligand>
        <name>S-adenosyl-L-methionine</name>
        <dbReference type="ChEBI" id="CHEBI:59789"/>
    </ligand>
</feature>
<protein>
    <recommendedName>
        <fullName evidence="6">18S rRNA aminocarboxypropyltransferase</fullName>
        <ecNumber evidence="6">2.5.1.157</ecNumber>
    </recommendedName>
</protein>
<dbReference type="HAMAP" id="MF_01116">
    <property type="entry name" value="TSR3"/>
    <property type="match status" value="1"/>
</dbReference>
<dbReference type="PANTHER" id="PTHR20426:SF0">
    <property type="entry name" value="18S RRNA AMINOCARBOXYPROPYLTRANSFERASE"/>
    <property type="match status" value="1"/>
</dbReference>
<gene>
    <name evidence="10" type="ORF">QYM36_015870</name>
</gene>
<comment type="similarity">
    <text evidence="6">Belongs to the TDD superfamily. TSR3 family.</text>
</comment>
<feature type="domain" description="RNase L inhibitor RLI-like possible metal-binding" evidence="9">
    <location>
        <begin position="75"/>
        <end position="108"/>
    </location>
</feature>
<dbReference type="EC" id="2.5.1.157" evidence="6"/>
<accession>A0AA88KT56</accession>
<comment type="caution">
    <text evidence="6">Lacks conserved residue(s) required for the propagation of feature annotation.</text>
</comment>
<dbReference type="AlphaFoldDB" id="A0AA88KT56"/>
<keyword evidence="2 6" id="KW-0690">Ribosome biogenesis</keyword>
<feature type="binding site" evidence="6">
    <location>
        <position position="161"/>
    </location>
    <ligand>
        <name>S-adenosyl-L-methionine</name>
        <dbReference type="ChEBI" id="CHEBI:59789"/>
    </ligand>
</feature>
<feature type="domain" description="16S/18S rRNA aminocarboxypropyltransferase Tsr3 C-terminal" evidence="8">
    <location>
        <begin position="112"/>
        <end position="238"/>
    </location>
</feature>
<dbReference type="NCBIfam" id="NF002621">
    <property type="entry name" value="PRK02287.1"/>
    <property type="match status" value="1"/>
</dbReference>
<evidence type="ECO:0000259" key="9">
    <source>
        <dbReference type="Pfam" id="PF04068"/>
    </source>
</evidence>
<comment type="caution">
    <text evidence="10">The sequence shown here is derived from an EMBL/GenBank/DDBJ whole genome shotgun (WGS) entry which is preliminary data.</text>
</comment>
<evidence type="ECO:0000256" key="3">
    <source>
        <dbReference type="ARBA" id="ARBA00022552"/>
    </source>
</evidence>
<dbReference type="GO" id="GO:0000455">
    <property type="term" value="P:enzyme-directed rRNA pseudouridine synthesis"/>
    <property type="evidence" value="ECO:0007669"/>
    <property type="project" value="UniProtKB-UniRule"/>
</dbReference>
<name>A0AA88KT56_ARTSF</name>
<comment type="catalytic activity">
    <reaction evidence="6">
        <text>an N(1)-methylpseudouridine in rRNA + S-adenosyl-L-methionine = N(1)-methyl-N(3)-[(3S)-3-amino-3-carboxypropyl]pseudouridine in rRNA + S-methyl-5'-thioadenosine + H(+)</text>
        <dbReference type="Rhea" id="RHEA:63296"/>
        <dbReference type="Rhea" id="RHEA-COMP:11634"/>
        <dbReference type="Rhea" id="RHEA-COMP:16310"/>
        <dbReference type="ChEBI" id="CHEBI:15378"/>
        <dbReference type="ChEBI" id="CHEBI:17509"/>
        <dbReference type="ChEBI" id="CHEBI:59789"/>
        <dbReference type="ChEBI" id="CHEBI:74890"/>
        <dbReference type="ChEBI" id="CHEBI:146234"/>
        <dbReference type="EC" id="2.5.1.157"/>
    </reaction>
</comment>
<dbReference type="InterPro" id="IPR007177">
    <property type="entry name" value="Tsr3_C"/>
</dbReference>
<evidence type="ECO:0000313" key="11">
    <source>
        <dbReference type="Proteomes" id="UP001187531"/>
    </source>
</evidence>
<dbReference type="InterPro" id="IPR007209">
    <property type="entry name" value="RNaseL-inhib-like_metal-bd_dom"/>
</dbReference>
<dbReference type="EMBL" id="JAVRJZ010000020">
    <property type="protein sequence ID" value="KAK2705628.1"/>
    <property type="molecule type" value="Genomic_DNA"/>
</dbReference>
<keyword evidence="11" id="KW-1185">Reference proteome</keyword>
<dbReference type="Pfam" id="PF04034">
    <property type="entry name" value="Ribo_biogen_C"/>
    <property type="match status" value="1"/>
</dbReference>
<dbReference type="Pfam" id="PF04068">
    <property type="entry name" value="Fer4_RLI"/>
    <property type="match status" value="1"/>
</dbReference>
<evidence type="ECO:0000256" key="1">
    <source>
        <dbReference type="ARBA" id="ARBA00022490"/>
    </source>
</evidence>
<dbReference type="Proteomes" id="UP001187531">
    <property type="component" value="Unassembled WGS sequence"/>
</dbReference>
<sequence length="277" mass="31053">MGKPKKFNRTSLPRKQQVRIRKDVNNYVAADDDELSKQLFGTSLNLSEESGSSGESEPEHSSFDDSPGTISAAFPVAMWDVEQCDPKRCTGRKLARHNLVKLLRLGQRFGGLVLTPVGELCVSPKDRLTLIDHGAAVVDCSWAKLEETPFGRMKAGYPRLLPYLVAANPVNYGKPCKLSCVEALAAVFYICGFKDLAQSYLSKFKWGKTFITLNFELLEKYSSSSSSEEILRIQNEYLAEAEEEKLHRGSECSMKDTFCRRVSQKPSNVQVNHNTMR</sequence>
<reference evidence="10" key="1">
    <citation type="submission" date="2023-07" db="EMBL/GenBank/DDBJ databases">
        <title>Chromosome-level genome assembly of Artemia franciscana.</title>
        <authorList>
            <person name="Jo E."/>
        </authorList>
    </citation>
    <scope>NUCLEOTIDE SEQUENCE</scope>
    <source>
        <tissue evidence="10">Whole body</tissue>
    </source>
</reference>
<evidence type="ECO:0000313" key="10">
    <source>
        <dbReference type="EMBL" id="KAK2705628.1"/>
    </source>
</evidence>
<evidence type="ECO:0000256" key="2">
    <source>
        <dbReference type="ARBA" id="ARBA00022517"/>
    </source>
</evidence>
<evidence type="ECO:0000256" key="6">
    <source>
        <dbReference type="HAMAP-Rule" id="MF_03146"/>
    </source>
</evidence>
<dbReference type="GO" id="GO:0030490">
    <property type="term" value="P:maturation of SSU-rRNA"/>
    <property type="evidence" value="ECO:0007669"/>
    <property type="project" value="TreeGrafter"/>
</dbReference>
<proteinExistence type="inferred from homology"/>
<evidence type="ECO:0000259" key="8">
    <source>
        <dbReference type="Pfam" id="PF04034"/>
    </source>
</evidence>
<dbReference type="GO" id="GO:0106388">
    <property type="term" value="F:rRNA small subunit aminocarboxypropyltransferase activity"/>
    <property type="evidence" value="ECO:0007669"/>
    <property type="project" value="UniProtKB-EC"/>
</dbReference>